<name>A0A1X6WQH7_9ENTE</name>
<dbReference type="InterPro" id="IPR006390">
    <property type="entry name" value="DHP_synth_dom"/>
</dbReference>
<sequence length="259" mass="29161">MKNVKIMGIVNVTPDSFSDGGQFFNAEKAVEHGLQLISDGADILDIGGQSTRPGYTEVSFEEEIRRIDSVIKGLREHSNIPISIDTYFPEVADYALSIGANIINDVKGLDLPGMIDVAVKYPECEVVIMHSRPRKKELNIEEDLQAFYEEKYQACQKAGISSHRIFFDPGIGFGKSVAENIEILKYPQKFRYKNFPLLYGVSRKRTIDHLIHEENPLERDFGSVAATLYPATLGVEVVRVHQVKGMKDTLHIWMTLSDK</sequence>
<dbReference type="NCBIfam" id="TIGR01496">
    <property type="entry name" value="DHPS"/>
    <property type="match status" value="1"/>
</dbReference>
<dbReference type="UniPathway" id="UPA00077">
    <property type="reaction ID" value="UER00156"/>
</dbReference>
<protein>
    <recommendedName>
        <fullName evidence="6 12">Dihydropteroate synthase</fullName>
        <shortName evidence="12">DHPS</shortName>
        <ecNumber evidence="5 12">2.5.1.15</ecNumber>
    </recommendedName>
    <alternativeName>
        <fullName evidence="11 12">Dihydropteroate pyrophosphorylase</fullName>
    </alternativeName>
</protein>
<dbReference type="PROSITE" id="PS00793">
    <property type="entry name" value="DHPS_2"/>
    <property type="match status" value="1"/>
</dbReference>
<dbReference type="InterPro" id="IPR045031">
    <property type="entry name" value="DHP_synth-like"/>
</dbReference>
<dbReference type="SUPFAM" id="SSF51717">
    <property type="entry name" value="Dihydropteroate synthetase-like"/>
    <property type="match status" value="1"/>
</dbReference>
<comment type="similarity">
    <text evidence="4 12">Belongs to the DHPS family.</text>
</comment>
<dbReference type="Gene3D" id="3.20.20.20">
    <property type="entry name" value="Dihydropteroate synthase-like"/>
    <property type="match status" value="1"/>
</dbReference>
<evidence type="ECO:0000313" key="14">
    <source>
        <dbReference type="EMBL" id="SLM86601.1"/>
    </source>
</evidence>
<comment type="catalytic activity">
    <reaction evidence="1">
        <text>(7,8-dihydropterin-6-yl)methyl diphosphate + 4-aminobenzoate = 7,8-dihydropteroate + diphosphate</text>
        <dbReference type="Rhea" id="RHEA:19949"/>
        <dbReference type="ChEBI" id="CHEBI:17836"/>
        <dbReference type="ChEBI" id="CHEBI:17839"/>
        <dbReference type="ChEBI" id="CHEBI:33019"/>
        <dbReference type="ChEBI" id="CHEBI:72950"/>
        <dbReference type="EC" id="2.5.1.15"/>
    </reaction>
</comment>
<dbReference type="PROSITE" id="PS50972">
    <property type="entry name" value="PTERIN_BINDING"/>
    <property type="match status" value="1"/>
</dbReference>
<evidence type="ECO:0000256" key="10">
    <source>
        <dbReference type="ARBA" id="ARBA00022909"/>
    </source>
</evidence>
<dbReference type="GO" id="GO:0046656">
    <property type="term" value="P:folic acid biosynthetic process"/>
    <property type="evidence" value="ECO:0007669"/>
    <property type="project" value="UniProtKB-KW"/>
</dbReference>
<evidence type="ECO:0000256" key="6">
    <source>
        <dbReference type="ARBA" id="ARBA00016919"/>
    </source>
</evidence>
<reference evidence="15" key="1">
    <citation type="submission" date="2017-02" db="EMBL/GenBank/DDBJ databases">
        <authorList>
            <person name="Dridi B."/>
        </authorList>
    </citation>
    <scope>NUCLEOTIDE SEQUENCE [LARGE SCALE GENOMIC DNA]</scope>
    <source>
        <strain evidence="15">bH819</strain>
    </source>
</reference>
<dbReference type="EMBL" id="FWFD01000015">
    <property type="protein sequence ID" value="SLM86601.1"/>
    <property type="molecule type" value="Genomic_DNA"/>
</dbReference>
<comment type="pathway">
    <text evidence="3 12">Cofactor biosynthesis; tetrahydrofolate biosynthesis; 7,8-dihydrofolate from 2-amino-4-hydroxy-6-hydroxymethyl-7,8-dihydropteridine diphosphate and 4-aminobenzoate: step 1/2.</text>
</comment>
<dbReference type="GO" id="GO:0004156">
    <property type="term" value="F:dihydropteroate synthase activity"/>
    <property type="evidence" value="ECO:0007669"/>
    <property type="project" value="UniProtKB-EC"/>
</dbReference>
<evidence type="ECO:0000256" key="4">
    <source>
        <dbReference type="ARBA" id="ARBA00009503"/>
    </source>
</evidence>
<dbReference type="InterPro" id="IPR011005">
    <property type="entry name" value="Dihydropteroate_synth-like_sf"/>
</dbReference>
<dbReference type="PROSITE" id="PS00792">
    <property type="entry name" value="DHPS_1"/>
    <property type="match status" value="1"/>
</dbReference>
<evidence type="ECO:0000256" key="3">
    <source>
        <dbReference type="ARBA" id="ARBA00004763"/>
    </source>
</evidence>
<keyword evidence="8 12" id="KW-0479">Metal-binding</keyword>
<evidence type="ECO:0000256" key="9">
    <source>
        <dbReference type="ARBA" id="ARBA00022842"/>
    </source>
</evidence>
<comment type="function">
    <text evidence="12">Catalyzes the condensation of para-aminobenzoate (pABA) with 6-hydroxymethyl-7,8-dihydropterin diphosphate (DHPt-PP) to form 7,8-dihydropteroate (H2Pte), the immediate precursor of folate derivatives.</text>
</comment>
<evidence type="ECO:0000313" key="15">
    <source>
        <dbReference type="Proteomes" id="UP000195918"/>
    </source>
</evidence>
<comment type="cofactor">
    <cofactor evidence="2 12">
        <name>Mg(2+)</name>
        <dbReference type="ChEBI" id="CHEBI:18420"/>
    </cofactor>
</comment>
<proteinExistence type="inferred from homology"/>
<keyword evidence="9 12" id="KW-0460">Magnesium</keyword>
<dbReference type="PANTHER" id="PTHR20941:SF1">
    <property type="entry name" value="FOLIC ACID SYNTHESIS PROTEIN FOL1"/>
    <property type="match status" value="1"/>
</dbReference>
<dbReference type="RefSeq" id="WP_256958452.1">
    <property type="nucleotide sequence ID" value="NZ_FWFD01000015.1"/>
</dbReference>
<dbReference type="CDD" id="cd00739">
    <property type="entry name" value="DHPS"/>
    <property type="match status" value="1"/>
</dbReference>
<keyword evidence="10 12" id="KW-0289">Folate biosynthesis</keyword>
<dbReference type="EC" id="2.5.1.15" evidence="5 12"/>
<evidence type="ECO:0000256" key="8">
    <source>
        <dbReference type="ARBA" id="ARBA00022723"/>
    </source>
</evidence>
<evidence type="ECO:0000256" key="1">
    <source>
        <dbReference type="ARBA" id="ARBA00000012"/>
    </source>
</evidence>
<evidence type="ECO:0000256" key="7">
    <source>
        <dbReference type="ARBA" id="ARBA00022679"/>
    </source>
</evidence>
<evidence type="ECO:0000256" key="11">
    <source>
        <dbReference type="ARBA" id="ARBA00030193"/>
    </source>
</evidence>
<dbReference type="AlphaFoldDB" id="A0A1X6WQH7"/>
<keyword evidence="15" id="KW-1185">Reference proteome</keyword>
<dbReference type="InterPro" id="IPR000489">
    <property type="entry name" value="Pterin-binding_dom"/>
</dbReference>
<dbReference type="GO" id="GO:0005829">
    <property type="term" value="C:cytosol"/>
    <property type="evidence" value="ECO:0007669"/>
    <property type="project" value="TreeGrafter"/>
</dbReference>
<evidence type="ECO:0000256" key="2">
    <source>
        <dbReference type="ARBA" id="ARBA00001946"/>
    </source>
</evidence>
<dbReference type="PANTHER" id="PTHR20941">
    <property type="entry name" value="FOLATE SYNTHESIS PROTEINS"/>
    <property type="match status" value="1"/>
</dbReference>
<feature type="domain" description="Pterin-binding" evidence="13">
    <location>
        <begin position="4"/>
        <end position="251"/>
    </location>
</feature>
<dbReference type="GO" id="GO:0046872">
    <property type="term" value="F:metal ion binding"/>
    <property type="evidence" value="ECO:0007669"/>
    <property type="project" value="UniProtKB-KW"/>
</dbReference>
<evidence type="ECO:0000256" key="5">
    <source>
        <dbReference type="ARBA" id="ARBA00012458"/>
    </source>
</evidence>
<dbReference type="Pfam" id="PF00809">
    <property type="entry name" value="Pterin_bind"/>
    <property type="match status" value="1"/>
</dbReference>
<evidence type="ECO:0000259" key="13">
    <source>
        <dbReference type="PROSITE" id="PS50972"/>
    </source>
</evidence>
<dbReference type="GO" id="GO:0046654">
    <property type="term" value="P:tetrahydrofolate biosynthetic process"/>
    <property type="evidence" value="ECO:0007669"/>
    <property type="project" value="UniProtKB-UniPathway"/>
</dbReference>
<dbReference type="Proteomes" id="UP000195918">
    <property type="component" value="Unassembled WGS sequence"/>
</dbReference>
<accession>A0A1X6WQH7</accession>
<keyword evidence="7 12" id="KW-0808">Transferase</keyword>
<organism evidence="14 15">
    <name type="scientific">Vagococcus fluvialis bH819</name>
    <dbReference type="NCBI Taxonomy" id="1255619"/>
    <lineage>
        <taxon>Bacteria</taxon>
        <taxon>Bacillati</taxon>
        <taxon>Bacillota</taxon>
        <taxon>Bacilli</taxon>
        <taxon>Lactobacillales</taxon>
        <taxon>Enterococcaceae</taxon>
        <taxon>Vagococcus</taxon>
    </lineage>
</organism>
<gene>
    <name evidence="14" type="ORF">FM121_10940</name>
</gene>
<evidence type="ECO:0000256" key="12">
    <source>
        <dbReference type="RuleBase" id="RU361205"/>
    </source>
</evidence>